<dbReference type="Bgee" id="ENSECAG00000002623">
    <property type="expression patterns" value="Expressed in gluteus medius and 15 other cell types or tissues"/>
</dbReference>
<dbReference type="HOGENOM" id="CLU_696320_0_0_1"/>
<dbReference type="FunFam" id="3.30.40.10:FF:000372">
    <property type="entry name" value="E3 ubiquitin-protein ligase NHLRC1"/>
    <property type="match status" value="1"/>
</dbReference>
<evidence type="ECO:0000256" key="18">
    <source>
        <dbReference type="ARBA" id="ARBA00080399"/>
    </source>
</evidence>
<dbReference type="GO" id="GO:0005783">
    <property type="term" value="C:endoplasmic reticulum"/>
    <property type="evidence" value="ECO:0007669"/>
    <property type="project" value="UniProtKB-SubCell"/>
</dbReference>
<dbReference type="SUPFAM" id="SSF57850">
    <property type="entry name" value="RING/U-box"/>
    <property type="match status" value="1"/>
</dbReference>
<evidence type="ECO:0000256" key="8">
    <source>
        <dbReference type="ARBA" id="ARBA00022737"/>
    </source>
</evidence>
<feature type="repeat" description="NHL" evidence="21">
    <location>
        <begin position="161"/>
        <end position="204"/>
    </location>
</feature>
<evidence type="ECO:0000256" key="20">
    <source>
        <dbReference type="PROSITE-ProRule" id="PRU00175"/>
    </source>
</evidence>
<reference evidence="23 24" key="1">
    <citation type="journal article" date="2009" name="Science">
        <title>Genome sequence, comparative analysis, and population genetics of the domestic horse.</title>
        <authorList>
            <consortium name="Broad Institute Genome Sequencing Platform"/>
            <consortium name="Broad Institute Whole Genome Assembly Team"/>
            <person name="Wade C.M."/>
            <person name="Giulotto E."/>
            <person name="Sigurdsson S."/>
            <person name="Zoli M."/>
            <person name="Gnerre S."/>
            <person name="Imsland F."/>
            <person name="Lear T.L."/>
            <person name="Adelson D.L."/>
            <person name="Bailey E."/>
            <person name="Bellone R.R."/>
            <person name="Bloecker H."/>
            <person name="Distl O."/>
            <person name="Edgar R.C."/>
            <person name="Garber M."/>
            <person name="Leeb T."/>
            <person name="Mauceli E."/>
            <person name="MacLeod J.N."/>
            <person name="Penedo M.C.T."/>
            <person name="Raison J.M."/>
            <person name="Sharpe T."/>
            <person name="Vogel J."/>
            <person name="Andersson L."/>
            <person name="Antczak D.F."/>
            <person name="Biagi T."/>
            <person name="Binns M.M."/>
            <person name="Chowdhary B.P."/>
            <person name="Coleman S.J."/>
            <person name="Della Valle G."/>
            <person name="Fryc S."/>
            <person name="Guerin G."/>
            <person name="Hasegawa T."/>
            <person name="Hill E.W."/>
            <person name="Jurka J."/>
            <person name="Kiialainen A."/>
            <person name="Lindgren G."/>
            <person name="Liu J."/>
            <person name="Magnani E."/>
            <person name="Mickelson J.R."/>
            <person name="Murray J."/>
            <person name="Nergadze S.G."/>
            <person name="Onofrio R."/>
            <person name="Pedroni S."/>
            <person name="Piras M.F."/>
            <person name="Raudsepp T."/>
            <person name="Rocchi M."/>
            <person name="Roeed K.H."/>
            <person name="Ryder O.A."/>
            <person name="Searle S."/>
            <person name="Skow L."/>
            <person name="Swinburne J.E."/>
            <person name="Syvaenen A.C."/>
            <person name="Tozaki T."/>
            <person name="Valberg S.J."/>
            <person name="Vaudin M."/>
            <person name="White J.R."/>
            <person name="Zody M.C."/>
            <person name="Lander E.S."/>
            <person name="Lindblad-Toh K."/>
        </authorList>
    </citation>
    <scope>NUCLEOTIDE SEQUENCE [LARGE SCALE GENOMIC DNA]</scope>
    <source>
        <strain evidence="23 24">Thoroughbred</strain>
    </source>
</reference>
<keyword evidence="12" id="KW-0862">Zinc</keyword>
<evidence type="ECO:0000256" key="21">
    <source>
        <dbReference type="PROSITE-ProRule" id="PRU00504"/>
    </source>
</evidence>
<evidence type="ECO:0000256" key="7">
    <source>
        <dbReference type="ARBA" id="ARBA00022723"/>
    </source>
</evidence>
<evidence type="ECO:0000313" key="23">
    <source>
        <dbReference type="Ensembl" id="ENSECAP00000001770.3"/>
    </source>
</evidence>
<dbReference type="GeneTree" id="ENSGT00730000111361"/>
<dbReference type="InterPro" id="IPR017907">
    <property type="entry name" value="Znf_RING_CS"/>
</dbReference>
<dbReference type="Gene3D" id="3.30.40.10">
    <property type="entry name" value="Zinc/RING finger domain, C3HC4 (zinc finger)"/>
    <property type="match status" value="1"/>
</dbReference>
<evidence type="ECO:0000256" key="4">
    <source>
        <dbReference type="ARBA" id="ARBA00004906"/>
    </source>
</evidence>
<dbReference type="InterPro" id="IPR001841">
    <property type="entry name" value="Znf_RING"/>
</dbReference>
<evidence type="ECO:0000313" key="24">
    <source>
        <dbReference type="Proteomes" id="UP000002281"/>
    </source>
</evidence>
<organism evidence="23 24">
    <name type="scientific">Equus caballus</name>
    <name type="common">Horse</name>
    <dbReference type="NCBI Taxonomy" id="9796"/>
    <lineage>
        <taxon>Eukaryota</taxon>
        <taxon>Metazoa</taxon>
        <taxon>Chordata</taxon>
        <taxon>Craniata</taxon>
        <taxon>Vertebrata</taxon>
        <taxon>Euteleostomi</taxon>
        <taxon>Mammalia</taxon>
        <taxon>Eutheria</taxon>
        <taxon>Laurasiatheria</taxon>
        <taxon>Perissodactyla</taxon>
        <taxon>Equidae</taxon>
        <taxon>Equus</taxon>
    </lineage>
</organism>
<dbReference type="SUPFAM" id="SSF101898">
    <property type="entry name" value="NHL repeat"/>
    <property type="match status" value="1"/>
</dbReference>
<dbReference type="Gene3D" id="2.120.10.30">
    <property type="entry name" value="TolB, C-terminal domain"/>
    <property type="match status" value="1"/>
</dbReference>
<dbReference type="InterPro" id="IPR001258">
    <property type="entry name" value="NHL_repeat"/>
</dbReference>
<keyword evidence="7" id="KW-0479">Metal-binding</keyword>
<accession>F6V8J9</accession>
<evidence type="ECO:0000256" key="5">
    <source>
        <dbReference type="ARBA" id="ARBA00012483"/>
    </source>
</evidence>
<gene>
    <name evidence="23 25" type="primary">NHLRC1</name>
</gene>
<evidence type="ECO:0000256" key="13">
    <source>
        <dbReference type="ARBA" id="ARBA00023006"/>
    </source>
</evidence>
<dbReference type="STRING" id="9796.ENSECAP00000001770"/>
<name>F6V8J9_HORSE</name>
<dbReference type="FunFam" id="2.120.10.30:FF:000059">
    <property type="entry name" value="E3 ubiquitin-protein ligase NHLRC1"/>
    <property type="match status" value="1"/>
</dbReference>
<dbReference type="SMART" id="SM00184">
    <property type="entry name" value="RING"/>
    <property type="match status" value="1"/>
</dbReference>
<dbReference type="GO" id="GO:0008270">
    <property type="term" value="F:zinc ion binding"/>
    <property type="evidence" value="ECO:0007669"/>
    <property type="project" value="UniProtKB-KW"/>
</dbReference>
<evidence type="ECO:0000256" key="12">
    <source>
        <dbReference type="ARBA" id="ARBA00022833"/>
    </source>
</evidence>
<feature type="domain" description="RING-type" evidence="22">
    <location>
        <begin position="26"/>
        <end position="72"/>
    </location>
</feature>
<evidence type="ECO:0000259" key="22">
    <source>
        <dbReference type="PROSITE" id="PS50089"/>
    </source>
</evidence>
<dbReference type="InterPro" id="IPR013083">
    <property type="entry name" value="Znf_RING/FYVE/PHD"/>
</dbReference>
<evidence type="ECO:0000256" key="11">
    <source>
        <dbReference type="ARBA" id="ARBA00022824"/>
    </source>
</evidence>
<dbReference type="InParanoid" id="F6V8J9"/>
<evidence type="ECO:0000256" key="17">
    <source>
        <dbReference type="ARBA" id="ARBA00076590"/>
    </source>
</evidence>
<keyword evidence="24" id="KW-1185">Reference proteome</keyword>
<keyword evidence="8" id="KW-0677">Repeat</keyword>
<comment type="function">
    <text evidence="15">E3 ubiquitin-protein ligase. Together with the phosphatase EPM2A/laforin, appears to be involved in the clearance of toxic polyglucosan and protein aggregates via multiple pathways. In complex with EPM2A/laforin and HSP70, suppresses the cellular toxicity of misfolded proteins by promoting their degradation through the ubiquitin-proteasome system (UPS). Ubiquitinates the glycogen-targeting protein phosphatase subunits PPP1R3C/PTG and PPP1R3D in a laforin-dependent manner and targets them for proteasome-dependent degradation, thus decreasing glycogen accumulation. Polyubiquitinates EPM2A/laforin and ubiquitinates AGL and targets them for proteasome-dependent degradation. Also promotes proteasome-independent protein degradation through the macroautophagy pathway.</text>
</comment>
<feature type="repeat" description="NHL" evidence="21">
    <location>
        <begin position="212"/>
        <end position="245"/>
    </location>
</feature>
<keyword evidence="6" id="KW-0808">Transferase</keyword>
<dbReference type="GO" id="GO:0005978">
    <property type="term" value="P:glycogen biosynthetic process"/>
    <property type="evidence" value="ECO:0007669"/>
    <property type="project" value="UniProtKB-ARBA"/>
</dbReference>
<dbReference type="PaxDb" id="9796-ENSECAP00000001770"/>
<dbReference type="GO" id="GO:0006914">
    <property type="term" value="P:autophagy"/>
    <property type="evidence" value="ECO:0007669"/>
    <property type="project" value="UniProtKB-KW"/>
</dbReference>
<evidence type="ECO:0000256" key="2">
    <source>
        <dbReference type="ARBA" id="ARBA00004123"/>
    </source>
</evidence>
<dbReference type="PROSITE" id="PS00518">
    <property type="entry name" value="ZF_RING_1"/>
    <property type="match status" value="1"/>
</dbReference>
<dbReference type="CDD" id="cd14961">
    <property type="entry name" value="NHL_TRIM32_like"/>
    <property type="match status" value="1"/>
</dbReference>
<comment type="subcellular location">
    <subcellularLocation>
        <location evidence="3">Endoplasmic reticulum</location>
    </subcellularLocation>
    <subcellularLocation>
        <location evidence="2">Nucleus</location>
    </subcellularLocation>
</comment>
<dbReference type="GO" id="GO:0061630">
    <property type="term" value="F:ubiquitin protein ligase activity"/>
    <property type="evidence" value="ECO:0007669"/>
    <property type="project" value="UniProtKB-EC"/>
</dbReference>
<evidence type="ECO:0000256" key="14">
    <source>
        <dbReference type="ARBA" id="ARBA00023242"/>
    </source>
</evidence>
<keyword evidence="13" id="KW-0072">Autophagy</keyword>
<sequence>MGAEAPGSGPALRELVREAEISLLECKVCFERFGHRQQRRPRNLPCGHVVCLACVAALAHPRTLALECPFCRRACRGCDTSDCLPVLHLLELLGSALRTAPAAHCAAPCGPGALTCHHTFGGWGTLVNPTGLALCPKTGRVVVVHDGRRRVKIFDSGGGCAHQFGEKGDAAQDIRYPLDVTVTNDCHVVVTDAGDRSIKVFDFFGQIKLVIGGQFSLPWGVETTPQNGVVVTDAEAGSLHLLEVDFPEGVLRRTERLQAHLCNPRGVAVSWLTGAIAVLERPLALEPGACSTTVKVFNATMQLIGQVDTFGLSLFFPSKITASAVTFDHQGNVIVADTSSQAVLCLGKPEEFPGEELINM</sequence>
<dbReference type="Pfam" id="PF14634">
    <property type="entry name" value="zf-RING_5"/>
    <property type="match status" value="1"/>
</dbReference>
<evidence type="ECO:0000256" key="16">
    <source>
        <dbReference type="ARBA" id="ARBA00070584"/>
    </source>
</evidence>
<evidence type="ECO:0000256" key="1">
    <source>
        <dbReference type="ARBA" id="ARBA00000900"/>
    </source>
</evidence>
<evidence type="ECO:0000313" key="25">
    <source>
        <dbReference type="VGNC" id="VGNC:20731"/>
    </source>
</evidence>
<dbReference type="Ensembl" id="ENSECAT00000002485.4">
    <property type="protein sequence ID" value="ENSECAP00000001770.3"/>
    <property type="gene ID" value="ENSECAG00000002623.4"/>
</dbReference>
<evidence type="ECO:0000256" key="10">
    <source>
        <dbReference type="ARBA" id="ARBA00022786"/>
    </source>
</evidence>
<dbReference type="PROSITE" id="PS51125">
    <property type="entry name" value="NHL"/>
    <property type="match status" value="4"/>
</dbReference>
<reference evidence="23" key="3">
    <citation type="submission" date="2025-09" db="UniProtKB">
        <authorList>
            <consortium name="Ensembl"/>
        </authorList>
    </citation>
    <scope>IDENTIFICATION</scope>
    <source>
        <strain evidence="23">Thoroughbred</strain>
    </source>
</reference>
<evidence type="ECO:0000256" key="6">
    <source>
        <dbReference type="ARBA" id="ARBA00022679"/>
    </source>
</evidence>
<feature type="repeat" description="NHL" evidence="21">
    <location>
        <begin position="248"/>
        <end position="300"/>
    </location>
</feature>
<dbReference type="EC" id="2.3.2.27" evidence="5"/>
<dbReference type="GO" id="GO:0016567">
    <property type="term" value="P:protein ubiquitination"/>
    <property type="evidence" value="ECO:0007669"/>
    <property type="project" value="UniProtKB-ARBA"/>
</dbReference>
<dbReference type="VGNC" id="VGNC:20731">
    <property type="gene designation" value="NHLRC1"/>
</dbReference>
<dbReference type="PROSITE" id="PS50089">
    <property type="entry name" value="ZF_RING_2"/>
    <property type="match status" value="1"/>
</dbReference>
<dbReference type="PANTHER" id="PTHR24104">
    <property type="entry name" value="E3 UBIQUITIN-PROTEIN LIGASE NHLRC1-RELATED"/>
    <property type="match status" value="1"/>
</dbReference>
<protein>
    <recommendedName>
        <fullName evidence="16">E3 ubiquitin-protein ligase NHLRC1</fullName>
        <ecNumber evidence="5">2.3.2.27</ecNumber>
    </recommendedName>
    <alternativeName>
        <fullName evidence="19">Malin</fullName>
    </alternativeName>
    <alternativeName>
        <fullName evidence="18">NHL repeat-containing protein 1</fullName>
    </alternativeName>
    <alternativeName>
        <fullName evidence="17">RING-type E3 ubiquitin transferase NHLRC1</fullName>
    </alternativeName>
</protein>
<evidence type="ECO:0000256" key="3">
    <source>
        <dbReference type="ARBA" id="ARBA00004240"/>
    </source>
</evidence>
<dbReference type="CDD" id="cd16516">
    <property type="entry name" value="RING-HC_malin"/>
    <property type="match status" value="1"/>
</dbReference>
<keyword evidence="11" id="KW-0256">Endoplasmic reticulum</keyword>
<dbReference type="Proteomes" id="UP000002281">
    <property type="component" value="Chromosome 20"/>
</dbReference>
<reference evidence="23" key="2">
    <citation type="submission" date="2025-08" db="UniProtKB">
        <authorList>
            <consortium name="Ensembl"/>
        </authorList>
    </citation>
    <scope>IDENTIFICATION</scope>
    <source>
        <strain evidence="23">Thoroughbred</strain>
    </source>
</reference>
<dbReference type="InterPro" id="IPR050952">
    <property type="entry name" value="TRIM-NHL_E3_ligases"/>
</dbReference>
<dbReference type="GO" id="GO:0005634">
    <property type="term" value="C:nucleus"/>
    <property type="evidence" value="ECO:0007669"/>
    <property type="project" value="UniProtKB-SubCell"/>
</dbReference>
<dbReference type="FunCoup" id="F6V8J9">
    <property type="interactions" value="308"/>
</dbReference>
<comment type="catalytic activity">
    <reaction evidence="1">
        <text>S-ubiquitinyl-[E2 ubiquitin-conjugating enzyme]-L-cysteine + [acceptor protein]-L-lysine = [E2 ubiquitin-conjugating enzyme]-L-cysteine + N(6)-ubiquitinyl-[acceptor protein]-L-lysine.</text>
        <dbReference type="EC" id="2.3.2.27"/>
    </reaction>
</comment>
<evidence type="ECO:0000256" key="15">
    <source>
        <dbReference type="ARBA" id="ARBA00055035"/>
    </source>
</evidence>
<evidence type="ECO:0000256" key="19">
    <source>
        <dbReference type="ARBA" id="ARBA00081705"/>
    </source>
</evidence>
<keyword evidence="10" id="KW-0833">Ubl conjugation pathway</keyword>
<dbReference type="InterPro" id="IPR011042">
    <property type="entry name" value="6-blade_b-propeller_TolB-like"/>
</dbReference>
<comment type="pathway">
    <text evidence="4">Protein modification; protein ubiquitination.</text>
</comment>
<keyword evidence="14" id="KW-0539">Nucleus</keyword>
<dbReference type="GO" id="GO:0043161">
    <property type="term" value="P:proteasome-mediated ubiquitin-dependent protein catabolic process"/>
    <property type="evidence" value="ECO:0007669"/>
    <property type="project" value="UniProtKB-ARBA"/>
</dbReference>
<evidence type="ECO:0000256" key="9">
    <source>
        <dbReference type="ARBA" id="ARBA00022771"/>
    </source>
</evidence>
<dbReference type="AlphaFoldDB" id="F6V8J9"/>
<dbReference type="PANTHER" id="PTHR24104:SF47">
    <property type="entry name" value="E3 UBIQUITIN-PROTEIN LIGASE NHLRC1"/>
    <property type="match status" value="1"/>
</dbReference>
<proteinExistence type="predicted"/>
<feature type="repeat" description="NHL" evidence="21">
    <location>
        <begin position="113"/>
        <end position="157"/>
    </location>
</feature>
<keyword evidence="9 20" id="KW-0863">Zinc-finger</keyword>